<dbReference type="EMBL" id="LUEZ02000021">
    <property type="protein sequence ID" value="RDB26895.1"/>
    <property type="molecule type" value="Genomic_DNA"/>
</dbReference>
<dbReference type="Proteomes" id="UP000076154">
    <property type="component" value="Unassembled WGS sequence"/>
</dbReference>
<dbReference type="InterPro" id="IPR046522">
    <property type="entry name" value="DUF6699"/>
</dbReference>
<keyword evidence="4" id="KW-1185">Reference proteome</keyword>
<comment type="caution">
    <text evidence="3">The sequence shown here is derived from an EMBL/GenBank/DDBJ whole genome shotgun (WGS) entry which is preliminary data.</text>
</comment>
<gene>
    <name evidence="3" type="ORF">Hypma_005171</name>
</gene>
<evidence type="ECO:0000313" key="4">
    <source>
        <dbReference type="Proteomes" id="UP000076154"/>
    </source>
</evidence>
<dbReference type="OrthoDB" id="3251728at2759"/>
<dbReference type="STRING" id="39966.A0A369K2P1"/>
<evidence type="ECO:0000313" key="3">
    <source>
        <dbReference type="EMBL" id="RDB26895.1"/>
    </source>
</evidence>
<dbReference type="InParanoid" id="A0A369K2P1"/>
<evidence type="ECO:0000259" key="2">
    <source>
        <dbReference type="Pfam" id="PF20415"/>
    </source>
</evidence>
<reference evidence="3" key="1">
    <citation type="submission" date="2018-04" db="EMBL/GenBank/DDBJ databases">
        <title>Whole genome sequencing of Hypsizygus marmoreus.</title>
        <authorList>
            <person name="Choi I.-G."/>
            <person name="Min B."/>
            <person name="Kim J.-G."/>
            <person name="Kim S."/>
            <person name="Oh Y.-L."/>
            <person name="Kong W.-S."/>
            <person name="Park H."/>
            <person name="Jeong J."/>
            <person name="Song E.-S."/>
        </authorList>
    </citation>
    <scope>NUCLEOTIDE SEQUENCE [LARGE SCALE GENOMIC DNA]</scope>
    <source>
        <strain evidence="3">51987-8</strain>
    </source>
</reference>
<evidence type="ECO:0000256" key="1">
    <source>
        <dbReference type="SAM" id="MobiDB-lite"/>
    </source>
</evidence>
<accession>A0A369K2P1</accession>
<organism evidence="3 4">
    <name type="scientific">Hypsizygus marmoreus</name>
    <name type="common">White beech mushroom</name>
    <name type="synonym">Agaricus marmoreus</name>
    <dbReference type="NCBI Taxonomy" id="39966"/>
    <lineage>
        <taxon>Eukaryota</taxon>
        <taxon>Fungi</taxon>
        <taxon>Dikarya</taxon>
        <taxon>Basidiomycota</taxon>
        <taxon>Agaricomycotina</taxon>
        <taxon>Agaricomycetes</taxon>
        <taxon>Agaricomycetidae</taxon>
        <taxon>Agaricales</taxon>
        <taxon>Tricholomatineae</taxon>
        <taxon>Lyophyllaceae</taxon>
        <taxon>Hypsizygus</taxon>
    </lineage>
</organism>
<sequence length="348" mass="38729">MSSPYVYRPHTPLQYTNQFQHTPYYYTPQSGTPFIPDASLFPSSPYSTAHSLPGSPNRGPVPLPSAPNTPNRYAFPSTPGGYDPPYGSPWSDAYHRDRRPSWHGVNEGPWAPTYPIGHGGFQRRHSFGAQHPPQSYGSAPDWSRFQHAGGMLSPNSIYAQSQFHINPWLNAESPRSDFFFDLAPTSFSPTRLYAPGQSALFATEEMQQPATHPPLTALRIVCDMIPQWPIELALSDYVVNAAMSPNPYYGVGGSYTPPPISLADVLVAIHRAMHKKISHADWAKLDRHEEIAVSTAYTQRCKAVGSTAEHERAQGVKRVDFLLGRTRMRGLVRVGRVEGWETMKLIVT</sequence>
<dbReference type="Pfam" id="PF20415">
    <property type="entry name" value="DUF6699"/>
    <property type="match status" value="1"/>
</dbReference>
<feature type="domain" description="DUF6699" evidence="2">
    <location>
        <begin position="198"/>
        <end position="333"/>
    </location>
</feature>
<feature type="region of interest" description="Disordered" evidence="1">
    <location>
        <begin position="46"/>
        <end position="78"/>
    </location>
</feature>
<dbReference type="AlphaFoldDB" id="A0A369K2P1"/>
<protein>
    <recommendedName>
        <fullName evidence="2">DUF6699 domain-containing protein</fullName>
    </recommendedName>
</protein>
<name>A0A369K2P1_HYPMA</name>
<proteinExistence type="predicted"/>